<organism evidence="4 5">
    <name type="scientific">Sphaerobolus stellatus (strain SS14)</name>
    <dbReference type="NCBI Taxonomy" id="990650"/>
    <lineage>
        <taxon>Eukaryota</taxon>
        <taxon>Fungi</taxon>
        <taxon>Dikarya</taxon>
        <taxon>Basidiomycota</taxon>
        <taxon>Agaricomycotina</taxon>
        <taxon>Agaricomycetes</taxon>
        <taxon>Phallomycetidae</taxon>
        <taxon>Geastrales</taxon>
        <taxon>Sphaerobolaceae</taxon>
        <taxon>Sphaerobolus</taxon>
    </lineage>
</organism>
<dbReference type="EMBL" id="KN837177">
    <property type="protein sequence ID" value="KIJ36550.1"/>
    <property type="molecule type" value="Genomic_DNA"/>
</dbReference>
<dbReference type="InterPro" id="IPR015496">
    <property type="entry name" value="Ubiquilin"/>
</dbReference>
<feature type="region of interest" description="Disordered" evidence="1">
    <location>
        <begin position="71"/>
        <end position="93"/>
    </location>
</feature>
<dbReference type="GO" id="GO:0005829">
    <property type="term" value="C:cytosol"/>
    <property type="evidence" value="ECO:0007669"/>
    <property type="project" value="TreeGrafter"/>
</dbReference>
<feature type="compositionally biased region" description="Polar residues" evidence="1">
    <location>
        <begin position="220"/>
        <end position="238"/>
    </location>
</feature>
<proteinExistence type="predicted"/>
<dbReference type="Gene3D" id="1.10.8.10">
    <property type="entry name" value="DNA helicase RuvA subunit, C-terminal domain"/>
    <property type="match status" value="1"/>
</dbReference>
<evidence type="ECO:0000259" key="2">
    <source>
        <dbReference type="PROSITE" id="PS50030"/>
    </source>
</evidence>
<feature type="compositionally biased region" description="Gly residues" evidence="1">
    <location>
        <begin position="251"/>
        <end position="266"/>
    </location>
</feature>
<evidence type="ECO:0008006" key="6">
    <source>
        <dbReference type="Google" id="ProtNLM"/>
    </source>
</evidence>
<dbReference type="InterPro" id="IPR015940">
    <property type="entry name" value="UBA"/>
</dbReference>
<feature type="domain" description="UBA" evidence="2">
    <location>
        <begin position="313"/>
        <end position="357"/>
    </location>
</feature>
<name>A0A0C9VG14_SPHS4</name>
<feature type="non-terminal residue" evidence="4">
    <location>
        <position position="360"/>
    </location>
</feature>
<dbReference type="HOGENOM" id="CLU_024293_0_1_1"/>
<feature type="compositionally biased region" description="Gly residues" evidence="1">
    <location>
        <begin position="282"/>
        <end position="300"/>
    </location>
</feature>
<keyword evidence="5" id="KW-1185">Reference proteome</keyword>
<feature type="region of interest" description="Disordered" evidence="1">
    <location>
        <begin position="195"/>
        <end position="267"/>
    </location>
</feature>
<protein>
    <recommendedName>
        <fullName evidence="6">Ubiquilin</fullName>
    </recommendedName>
</protein>
<sequence>PSEPKIQISIATDKTAMDLKRAITEKSDVEADRQRLIFSVTSIQDDDVLSSYKIQSGHIIYMVRDAARNNATASTSTSQPLPAMQAGQNPSDPLTLLSSHMGHVAIAGVNLSAGLGVNPNDPNMFQGMLDSPQFLQQMSSLMSNPAIVDQNIDVNPQLQGMGPQVHEIFQFEQFRQIMSNPEALPGMLQMPAIMPQAGKGPSGTQGAQGPGLFGGRGTGADTSANPSAADTIPFNLSQWPPFPQPNQGTTTGAGAGTGATGAGPGGLDPALLQQLLGGMGGGAPEGGFPGGGLPGLGGFSAGAAPTQPADSRPPEERFQVQLQQLQEMGFTNVAQSVRELLATAGNVHSDIEYILNGGGI</sequence>
<evidence type="ECO:0000313" key="5">
    <source>
        <dbReference type="Proteomes" id="UP000054279"/>
    </source>
</evidence>
<evidence type="ECO:0000313" key="4">
    <source>
        <dbReference type="EMBL" id="KIJ36550.1"/>
    </source>
</evidence>
<dbReference type="PROSITE" id="PS50030">
    <property type="entry name" value="UBA"/>
    <property type="match status" value="1"/>
</dbReference>
<dbReference type="InterPro" id="IPR009060">
    <property type="entry name" value="UBA-like_sf"/>
</dbReference>
<feature type="compositionally biased region" description="Gly residues" evidence="1">
    <location>
        <begin position="200"/>
        <end position="218"/>
    </location>
</feature>
<dbReference type="InterPro" id="IPR000626">
    <property type="entry name" value="Ubiquitin-like_dom"/>
</dbReference>
<dbReference type="GO" id="GO:0006511">
    <property type="term" value="P:ubiquitin-dependent protein catabolic process"/>
    <property type="evidence" value="ECO:0007669"/>
    <property type="project" value="TreeGrafter"/>
</dbReference>
<reference evidence="4 5" key="1">
    <citation type="submission" date="2014-06" db="EMBL/GenBank/DDBJ databases">
        <title>Evolutionary Origins and Diversification of the Mycorrhizal Mutualists.</title>
        <authorList>
            <consortium name="DOE Joint Genome Institute"/>
            <consortium name="Mycorrhizal Genomics Consortium"/>
            <person name="Kohler A."/>
            <person name="Kuo A."/>
            <person name="Nagy L.G."/>
            <person name="Floudas D."/>
            <person name="Copeland A."/>
            <person name="Barry K.W."/>
            <person name="Cichocki N."/>
            <person name="Veneault-Fourrey C."/>
            <person name="LaButti K."/>
            <person name="Lindquist E.A."/>
            <person name="Lipzen A."/>
            <person name="Lundell T."/>
            <person name="Morin E."/>
            <person name="Murat C."/>
            <person name="Riley R."/>
            <person name="Ohm R."/>
            <person name="Sun H."/>
            <person name="Tunlid A."/>
            <person name="Henrissat B."/>
            <person name="Grigoriev I.V."/>
            <person name="Hibbett D.S."/>
            <person name="Martin F."/>
        </authorList>
    </citation>
    <scope>NUCLEOTIDE SEQUENCE [LARGE SCALE GENOMIC DNA]</scope>
    <source>
        <strain evidence="4 5">SS14</strain>
    </source>
</reference>
<dbReference type="GO" id="GO:0031593">
    <property type="term" value="F:polyubiquitin modification-dependent protein binding"/>
    <property type="evidence" value="ECO:0007669"/>
    <property type="project" value="TreeGrafter"/>
</dbReference>
<dbReference type="InterPro" id="IPR006636">
    <property type="entry name" value="STI1_HS-bd"/>
</dbReference>
<accession>A0A0C9VG14</accession>
<dbReference type="AlphaFoldDB" id="A0A0C9VG14"/>
<dbReference type="OrthoDB" id="267397at2759"/>
<dbReference type="SMART" id="SM00213">
    <property type="entry name" value="UBQ"/>
    <property type="match status" value="1"/>
</dbReference>
<dbReference type="Pfam" id="PF00240">
    <property type="entry name" value="ubiquitin"/>
    <property type="match status" value="1"/>
</dbReference>
<feature type="region of interest" description="Disordered" evidence="1">
    <location>
        <begin position="282"/>
        <end position="316"/>
    </location>
</feature>
<dbReference type="InterPro" id="IPR029071">
    <property type="entry name" value="Ubiquitin-like_domsf"/>
</dbReference>
<dbReference type="SUPFAM" id="SSF54236">
    <property type="entry name" value="Ubiquitin-like"/>
    <property type="match status" value="1"/>
</dbReference>
<gene>
    <name evidence="4" type="ORF">M422DRAFT_34228</name>
</gene>
<dbReference type="SUPFAM" id="SSF46934">
    <property type="entry name" value="UBA-like"/>
    <property type="match status" value="1"/>
</dbReference>
<dbReference type="SMART" id="SM00727">
    <property type="entry name" value="STI1"/>
    <property type="match status" value="2"/>
</dbReference>
<dbReference type="Gene3D" id="3.10.20.90">
    <property type="entry name" value="Phosphatidylinositol 3-kinase Catalytic Subunit, Chain A, domain 1"/>
    <property type="match status" value="1"/>
</dbReference>
<dbReference type="Proteomes" id="UP000054279">
    <property type="component" value="Unassembled WGS sequence"/>
</dbReference>
<evidence type="ECO:0000259" key="3">
    <source>
        <dbReference type="PROSITE" id="PS50053"/>
    </source>
</evidence>
<feature type="domain" description="Ubiquitin-like" evidence="3">
    <location>
        <begin position="1"/>
        <end position="63"/>
    </location>
</feature>
<dbReference type="PROSITE" id="PS50053">
    <property type="entry name" value="UBIQUITIN_2"/>
    <property type="match status" value="1"/>
</dbReference>
<evidence type="ECO:0000256" key="1">
    <source>
        <dbReference type="SAM" id="MobiDB-lite"/>
    </source>
</evidence>
<dbReference type="PANTHER" id="PTHR10677:SF3">
    <property type="entry name" value="FI07626P-RELATED"/>
    <property type="match status" value="1"/>
</dbReference>
<dbReference type="PANTHER" id="PTHR10677">
    <property type="entry name" value="UBIQUILIN"/>
    <property type="match status" value="1"/>
</dbReference>